<reference evidence="2 3" key="1">
    <citation type="journal article" date="2014" name="Appl. Environ. Microbiol.">
        <title>Gut symbionts from distinct hosts exhibit genotoxic activity via divergent colibactin biosynthetic pathways.</title>
        <authorList>
            <person name="Engel P."/>
            <person name="Vizcaino M.I."/>
            <person name="Crawford J.M."/>
        </authorList>
    </citation>
    <scope>NUCLEOTIDE SEQUENCE [LARGE SCALE GENOMIC DNA]</scope>
    <source>
        <strain evidence="2 3">PEB0191</strain>
    </source>
</reference>
<keyword evidence="1" id="KW-0472">Membrane</keyword>
<dbReference type="HOGENOM" id="CLU_053135_1_0_6"/>
<proteinExistence type="predicted"/>
<feature type="transmembrane region" description="Helical" evidence="1">
    <location>
        <begin position="70"/>
        <end position="92"/>
    </location>
</feature>
<feature type="transmembrane region" description="Helical" evidence="1">
    <location>
        <begin position="39"/>
        <end position="64"/>
    </location>
</feature>
<evidence type="ECO:0000313" key="3">
    <source>
        <dbReference type="Proteomes" id="UP000030901"/>
    </source>
</evidence>
<feature type="transmembrane region" description="Helical" evidence="1">
    <location>
        <begin position="6"/>
        <end position="27"/>
    </location>
</feature>
<dbReference type="KEGG" id="fpp:FPB0191_02299"/>
<dbReference type="AlphaFoldDB" id="A0A0A7S5H1"/>
<protein>
    <submittedName>
        <fullName evidence="2">Uncharacterized protein</fullName>
    </submittedName>
</protein>
<dbReference type="EMBL" id="CP009056">
    <property type="protein sequence ID" value="AJA46102.1"/>
    <property type="molecule type" value="Genomic_DNA"/>
</dbReference>
<keyword evidence="1" id="KW-0812">Transmembrane</keyword>
<accession>A0A0A7S5H1</accession>
<sequence length="421" mass="48233">MLDVAVYYLLHYLMWGLNKVAIDFALLPERKTLPKFPHWWIWPLLLVVFVIIGTTITFFISINHTISNNWFLGGIVFIPLLFWAVVSSFWLYCVQNLKRYTIGWNKLYDTQYAQMTELGQQPLYVIFNGLYTEQGYQDTARKITQEGAFLQSKEPLQGTQAILHAKLALEEPIKSSAIDIRVSYLLERFYKQIAAFLDEPWHKYPLHVRFCLDSQLDQKHLQALWKKQFSTYQFASIGFIDPAQSSQFIDTWIDDENEALLLVVSLHLFDFPQEKEGEAFSALLLASESLLSKPLVKQAIKSQAIPLVSLHRPEIGQELDKVIHNGVLWGAKEEAELNTIWYSHIEPELIPKIATTLNEQGTTLKNIYHLDNTIGHTGNCGYFTAVALAIEHAQNSEDKQLVVCQENEVSVSVVVKSKLLS</sequence>
<dbReference type="Proteomes" id="UP000030901">
    <property type="component" value="Chromosome"/>
</dbReference>
<keyword evidence="3" id="KW-1185">Reference proteome</keyword>
<evidence type="ECO:0000256" key="1">
    <source>
        <dbReference type="SAM" id="Phobius"/>
    </source>
</evidence>
<dbReference type="STRING" id="1267021.FPB0191_02299"/>
<gene>
    <name evidence="2" type="ORF">FPB0191_02299</name>
</gene>
<name>A0A0A7S5H1_FRIPE</name>
<evidence type="ECO:0000313" key="2">
    <source>
        <dbReference type="EMBL" id="AJA46102.1"/>
    </source>
</evidence>
<organism evidence="2 3">
    <name type="scientific">Frischella perrara</name>
    <dbReference type="NCBI Taxonomy" id="1267021"/>
    <lineage>
        <taxon>Bacteria</taxon>
        <taxon>Pseudomonadati</taxon>
        <taxon>Pseudomonadota</taxon>
        <taxon>Gammaproteobacteria</taxon>
        <taxon>Orbales</taxon>
        <taxon>Orbaceae</taxon>
        <taxon>Frischella</taxon>
    </lineage>
</organism>
<keyword evidence="1" id="KW-1133">Transmembrane helix</keyword>